<dbReference type="Proteomes" id="UP000515121">
    <property type="component" value="Unplaced"/>
</dbReference>
<keyword evidence="7" id="KW-1185">Reference proteome</keyword>
<organism evidence="7 8">
    <name type="scientific">Durio zibethinus</name>
    <name type="common">Durian</name>
    <dbReference type="NCBI Taxonomy" id="66656"/>
    <lineage>
        <taxon>Eukaryota</taxon>
        <taxon>Viridiplantae</taxon>
        <taxon>Streptophyta</taxon>
        <taxon>Embryophyta</taxon>
        <taxon>Tracheophyta</taxon>
        <taxon>Spermatophyta</taxon>
        <taxon>Magnoliopsida</taxon>
        <taxon>eudicotyledons</taxon>
        <taxon>Gunneridae</taxon>
        <taxon>Pentapetalae</taxon>
        <taxon>rosids</taxon>
        <taxon>malvids</taxon>
        <taxon>Malvales</taxon>
        <taxon>Malvaceae</taxon>
        <taxon>Helicteroideae</taxon>
        <taxon>Durio</taxon>
    </lineage>
</organism>
<comment type="subcellular location">
    <subcellularLocation>
        <location evidence="1">Membrane</location>
        <topology evidence="1">Multi-pass membrane protein</topology>
    </subcellularLocation>
</comment>
<feature type="transmembrane region" description="Helical" evidence="6">
    <location>
        <begin position="238"/>
        <end position="256"/>
    </location>
</feature>
<dbReference type="Pfam" id="PF00335">
    <property type="entry name" value="Tetraspanin"/>
    <property type="match status" value="1"/>
</dbReference>
<evidence type="ECO:0000256" key="1">
    <source>
        <dbReference type="ARBA" id="ARBA00004141"/>
    </source>
</evidence>
<keyword evidence="5 6" id="KW-0472">Membrane</keyword>
<evidence type="ECO:0000256" key="6">
    <source>
        <dbReference type="SAM" id="Phobius"/>
    </source>
</evidence>
<feature type="transmembrane region" description="Helical" evidence="6">
    <location>
        <begin position="44"/>
        <end position="66"/>
    </location>
</feature>
<dbReference type="RefSeq" id="XP_022769704.1">
    <property type="nucleotide sequence ID" value="XM_022913969.1"/>
</dbReference>
<accession>A0A6P6AXV1</accession>
<name>A0A6P6AXV1_DURZI</name>
<reference evidence="8" key="1">
    <citation type="submission" date="2025-08" db="UniProtKB">
        <authorList>
            <consortium name="RefSeq"/>
        </authorList>
    </citation>
    <scope>IDENTIFICATION</scope>
    <source>
        <tissue evidence="8">Fruit stalk</tissue>
    </source>
</reference>
<protein>
    <submittedName>
        <fullName evidence="8">Tetraspanin-11-like</fullName>
    </submittedName>
</protein>
<feature type="transmembrane region" description="Helical" evidence="6">
    <location>
        <begin position="6"/>
        <end position="32"/>
    </location>
</feature>
<dbReference type="InterPro" id="IPR018499">
    <property type="entry name" value="Tetraspanin/Peripherin"/>
</dbReference>
<feature type="transmembrane region" description="Helical" evidence="6">
    <location>
        <begin position="72"/>
        <end position="97"/>
    </location>
</feature>
<dbReference type="PANTHER" id="PTHR32191">
    <property type="entry name" value="TETRASPANIN-8-RELATED"/>
    <property type="match status" value="1"/>
</dbReference>
<gene>
    <name evidence="8" type="primary">LOC111313302</name>
</gene>
<dbReference type="GO" id="GO:0009734">
    <property type="term" value="P:auxin-activated signaling pathway"/>
    <property type="evidence" value="ECO:0007669"/>
    <property type="project" value="InterPro"/>
</dbReference>
<evidence type="ECO:0000256" key="5">
    <source>
        <dbReference type="ARBA" id="ARBA00023136"/>
    </source>
</evidence>
<evidence type="ECO:0000256" key="2">
    <source>
        <dbReference type="ARBA" id="ARBA00006840"/>
    </source>
</evidence>
<dbReference type="AlphaFoldDB" id="A0A6P6AXV1"/>
<sequence length="266" mass="29716">MVRVSNWIVVFVNSMLLLLGLLSLFFGVYFSVQASTHCEKVLTDPLLILGGCLAVVSLLGLIGSLFKNTFFMFIYLAILFFSILGLIGFTVFVFLVTNYDAGKVFSKRDLIINERKTADFSNWLQNHFVNDKNWNQIKSCLIDAKVCSNIGNNNDVNYKALAFFKNTLPAIQAGCCKPPTPCGFLPKNETFLEVPKSGAATKDPDCSTWSNNQQTLCYDCNSCKGGILANIKEQWRSLAIINIILVVFLIFIYSVGCCARRSNQKY</sequence>
<evidence type="ECO:0000256" key="3">
    <source>
        <dbReference type="ARBA" id="ARBA00022692"/>
    </source>
</evidence>
<evidence type="ECO:0000256" key="4">
    <source>
        <dbReference type="ARBA" id="ARBA00022989"/>
    </source>
</evidence>
<proteinExistence type="inferred from homology"/>
<evidence type="ECO:0000313" key="7">
    <source>
        <dbReference type="Proteomes" id="UP000515121"/>
    </source>
</evidence>
<dbReference type="GeneID" id="111313302"/>
<dbReference type="GO" id="GO:0016020">
    <property type="term" value="C:membrane"/>
    <property type="evidence" value="ECO:0007669"/>
    <property type="project" value="UniProtKB-SubCell"/>
</dbReference>
<keyword evidence="4 6" id="KW-1133">Transmembrane helix</keyword>
<keyword evidence="3 6" id="KW-0812">Transmembrane</keyword>
<evidence type="ECO:0000313" key="8">
    <source>
        <dbReference type="RefSeq" id="XP_022769704.1"/>
    </source>
</evidence>
<comment type="similarity">
    <text evidence="2">Belongs to the tetraspanin (TM4SF) family.</text>
</comment>
<dbReference type="InterPro" id="IPR044991">
    <property type="entry name" value="TET_plant"/>
</dbReference>
<dbReference type="OrthoDB" id="672773at2759"/>
<dbReference type="KEGG" id="dzi:111313302"/>